<dbReference type="Proteomes" id="UP001162164">
    <property type="component" value="Unassembled WGS sequence"/>
</dbReference>
<reference evidence="1" key="1">
    <citation type="journal article" date="2023" name="Insect Mol. Biol.">
        <title>Genome sequencing provides insights into the evolution of gene families encoding plant cell wall-degrading enzymes in longhorned beetles.</title>
        <authorList>
            <person name="Shin N.R."/>
            <person name="Okamura Y."/>
            <person name="Kirsch R."/>
            <person name="Pauchet Y."/>
        </authorList>
    </citation>
    <scope>NUCLEOTIDE SEQUENCE</scope>
    <source>
        <strain evidence="1">MMC_N1</strain>
    </source>
</reference>
<proteinExistence type="predicted"/>
<sequence length="160" mass="17759">MLRKKLSALANHISFGLYQSSVQVNCTIDTIWPKEKYLCLNCLSSKHRISACKSTNTCQVCHLRHHSLLHFDNTNSASSGAAHSSSSHAHGSINPAVSNTNTQIVASSSNQFSSNENANENIHTFYSTSKIDKLENINKLVFGRQWESGAFYHNKMLSET</sequence>
<organism evidence="1 2">
    <name type="scientific">Molorchus minor</name>
    <dbReference type="NCBI Taxonomy" id="1323400"/>
    <lineage>
        <taxon>Eukaryota</taxon>
        <taxon>Metazoa</taxon>
        <taxon>Ecdysozoa</taxon>
        <taxon>Arthropoda</taxon>
        <taxon>Hexapoda</taxon>
        <taxon>Insecta</taxon>
        <taxon>Pterygota</taxon>
        <taxon>Neoptera</taxon>
        <taxon>Endopterygota</taxon>
        <taxon>Coleoptera</taxon>
        <taxon>Polyphaga</taxon>
        <taxon>Cucujiformia</taxon>
        <taxon>Chrysomeloidea</taxon>
        <taxon>Cerambycidae</taxon>
        <taxon>Lamiinae</taxon>
        <taxon>Monochamini</taxon>
        <taxon>Molorchus</taxon>
    </lineage>
</organism>
<comment type="caution">
    <text evidence="1">The sequence shown here is derived from an EMBL/GenBank/DDBJ whole genome shotgun (WGS) entry which is preliminary data.</text>
</comment>
<protein>
    <submittedName>
        <fullName evidence="1">Uncharacterized protein</fullName>
    </submittedName>
</protein>
<dbReference type="EMBL" id="JAPWTJ010000978">
    <property type="protein sequence ID" value="KAJ8974516.1"/>
    <property type="molecule type" value="Genomic_DNA"/>
</dbReference>
<evidence type="ECO:0000313" key="1">
    <source>
        <dbReference type="EMBL" id="KAJ8974516.1"/>
    </source>
</evidence>
<accession>A0ABQ9J957</accession>
<name>A0ABQ9J957_9CUCU</name>
<evidence type="ECO:0000313" key="2">
    <source>
        <dbReference type="Proteomes" id="UP001162164"/>
    </source>
</evidence>
<keyword evidence="2" id="KW-1185">Reference proteome</keyword>
<gene>
    <name evidence="1" type="ORF">NQ317_000318</name>
</gene>